<dbReference type="AlphaFoldDB" id="A0A6P5F7K4"/>
<feature type="region of interest" description="Disordered" evidence="1">
    <location>
        <begin position="56"/>
        <end position="80"/>
    </location>
</feature>
<organism evidence="2 3">
    <name type="scientific">Ananas comosus</name>
    <name type="common">Pineapple</name>
    <name type="synonym">Ananas ananas</name>
    <dbReference type="NCBI Taxonomy" id="4615"/>
    <lineage>
        <taxon>Eukaryota</taxon>
        <taxon>Viridiplantae</taxon>
        <taxon>Streptophyta</taxon>
        <taxon>Embryophyta</taxon>
        <taxon>Tracheophyta</taxon>
        <taxon>Spermatophyta</taxon>
        <taxon>Magnoliopsida</taxon>
        <taxon>Liliopsida</taxon>
        <taxon>Poales</taxon>
        <taxon>Bromeliaceae</taxon>
        <taxon>Bromelioideae</taxon>
        <taxon>Ananas</taxon>
    </lineage>
</organism>
<name>A0A6P5F7K4_ANACO</name>
<accession>A0A6P5F7K4</accession>
<evidence type="ECO:0000313" key="2">
    <source>
        <dbReference type="Proteomes" id="UP000515123"/>
    </source>
</evidence>
<feature type="region of interest" description="Disordered" evidence="1">
    <location>
        <begin position="191"/>
        <end position="216"/>
    </location>
</feature>
<evidence type="ECO:0000313" key="3">
    <source>
        <dbReference type="RefSeq" id="XP_020091587.1"/>
    </source>
</evidence>
<evidence type="ECO:0000256" key="1">
    <source>
        <dbReference type="SAM" id="MobiDB-lite"/>
    </source>
</evidence>
<proteinExistence type="predicted"/>
<protein>
    <submittedName>
        <fullName evidence="3">Uncharacterized protein LOC109712441</fullName>
    </submittedName>
</protein>
<feature type="region of interest" description="Disordered" evidence="1">
    <location>
        <begin position="146"/>
        <end position="171"/>
    </location>
</feature>
<feature type="compositionally biased region" description="Polar residues" evidence="1">
    <location>
        <begin position="154"/>
        <end position="171"/>
    </location>
</feature>
<gene>
    <name evidence="3" type="primary">LOC109712441</name>
</gene>
<dbReference type="RefSeq" id="XP_020091587.1">
    <property type="nucleotide sequence ID" value="XM_020235998.1"/>
</dbReference>
<sequence length="216" mass="23726">MKRRPHEAVVVLAGRSRVFCSGADLTATENIFKSDAKYPAIDPAVSCPPPPICLKPRHPRPIFSKPRHPRSIRPKPRHPRPIRRCLCRAAAHDSARDLGRSVDTRAPSSTLMARTRGVPSDAASLHLEGRSPVDATSLLWPFTAAERRRHGPPSSRSQIRGSTVRSQPQWSSVINKAASCSTAILRERAVLSSQTDSARQVPDVPGVRPPTARRRT</sequence>
<dbReference type="GeneID" id="109712441"/>
<reference evidence="3" key="2">
    <citation type="submission" date="2025-08" db="UniProtKB">
        <authorList>
            <consortium name="RefSeq"/>
        </authorList>
    </citation>
    <scope>IDENTIFICATION</scope>
    <source>
        <tissue evidence="3">Leaf</tissue>
    </source>
</reference>
<feature type="region of interest" description="Disordered" evidence="1">
    <location>
        <begin position="96"/>
        <end position="118"/>
    </location>
</feature>
<dbReference type="Proteomes" id="UP000515123">
    <property type="component" value="Linkage group 7"/>
</dbReference>
<keyword evidence="2" id="KW-1185">Reference proteome</keyword>
<reference evidence="2" key="1">
    <citation type="journal article" date="2015" name="Nat. Genet.">
        <title>The pineapple genome and the evolution of CAM photosynthesis.</title>
        <authorList>
            <person name="Ming R."/>
            <person name="VanBuren R."/>
            <person name="Wai C.M."/>
            <person name="Tang H."/>
            <person name="Schatz M.C."/>
            <person name="Bowers J.E."/>
            <person name="Lyons E."/>
            <person name="Wang M.L."/>
            <person name="Chen J."/>
            <person name="Biggers E."/>
            <person name="Zhang J."/>
            <person name="Huang L."/>
            <person name="Zhang L."/>
            <person name="Miao W."/>
            <person name="Zhang J."/>
            <person name="Ye Z."/>
            <person name="Miao C."/>
            <person name="Lin Z."/>
            <person name="Wang H."/>
            <person name="Zhou H."/>
            <person name="Yim W.C."/>
            <person name="Priest H.D."/>
            <person name="Zheng C."/>
            <person name="Woodhouse M."/>
            <person name="Edger P.P."/>
            <person name="Guyot R."/>
            <person name="Guo H.B."/>
            <person name="Guo H."/>
            <person name="Zheng G."/>
            <person name="Singh R."/>
            <person name="Sharma A."/>
            <person name="Min X."/>
            <person name="Zheng Y."/>
            <person name="Lee H."/>
            <person name="Gurtowski J."/>
            <person name="Sedlazeck F.J."/>
            <person name="Harkess A."/>
            <person name="McKain M.R."/>
            <person name="Liao Z."/>
            <person name="Fang J."/>
            <person name="Liu J."/>
            <person name="Zhang X."/>
            <person name="Zhang Q."/>
            <person name="Hu W."/>
            <person name="Qin Y."/>
            <person name="Wang K."/>
            <person name="Chen L.Y."/>
            <person name="Shirley N."/>
            <person name="Lin Y.R."/>
            <person name="Liu L.Y."/>
            <person name="Hernandez A.G."/>
            <person name="Wright C.L."/>
            <person name="Bulone V."/>
            <person name="Tuskan G.A."/>
            <person name="Heath K."/>
            <person name="Zee F."/>
            <person name="Moore P.H."/>
            <person name="Sunkar R."/>
            <person name="Leebens-Mack J.H."/>
            <person name="Mockler T."/>
            <person name="Bennetzen J.L."/>
            <person name="Freeling M."/>
            <person name="Sankoff D."/>
            <person name="Paterson A.H."/>
            <person name="Zhu X."/>
            <person name="Yang X."/>
            <person name="Smith J.A."/>
            <person name="Cushman J.C."/>
            <person name="Paull R.E."/>
            <person name="Yu Q."/>
        </authorList>
    </citation>
    <scope>NUCLEOTIDE SEQUENCE [LARGE SCALE GENOMIC DNA]</scope>
    <source>
        <strain evidence="2">cv. F153</strain>
    </source>
</reference>